<comment type="caution">
    <text evidence="1">The sequence shown here is derived from an EMBL/GenBank/DDBJ whole genome shotgun (WGS) entry which is preliminary data.</text>
</comment>
<organism evidence="1 2">
    <name type="scientific">Cichorium intybus</name>
    <name type="common">Chicory</name>
    <dbReference type="NCBI Taxonomy" id="13427"/>
    <lineage>
        <taxon>Eukaryota</taxon>
        <taxon>Viridiplantae</taxon>
        <taxon>Streptophyta</taxon>
        <taxon>Embryophyta</taxon>
        <taxon>Tracheophyta</taxon>
        <taxon>Spermatophyta</taxon>
        <taxon>Magnoliopsida</taxon>
        <taxon>eudicotyledons</taxon>
        <taxon>Gunneridae</taxon>
        <taxon>Pentapetalae</taxon>
        <taxon>asterids</taxon>
        <taxon>campanulids</taxon>
        <taxon>Asterales</taxon>
        <taxon>Asteraceae</taxon>
        <taxon>Cichorioideae</taxon>
        <taxon>Cichorieae</taxon>
        <taxon>Cichoriinae</taxon>
        <taxon>Cichorium</taxon>
    </lineage>
</organism>
<reference evidence="2" key="1">
    <citation type="journal article" date="2022" name="Mol. Ecol. Resour.">
        <title>The genomes of chicory, endive, great burdock and yacon provide insights into Asteraceae palaeo-polyploidization history and plant inulin production.</title>
        <authorList>
            <person name="Fan W."/>
            <person name="Wang S."/>
            <person name="Wang H."/>
            <person name="Wang A."/>
            <person name="Jiang F."/>
            <person name="Liu H."/>
            <person name="Zhao H."/>
            <person name="Xu D."/>
            <person name="Zhang Y."/>
        </authorList>
    </citation>
    <scope>NUCLEOTIDE SEQUENCE [LARGE SCALE GENOMIC DNA]</scope>
    <source>
        <strain evidence="2">cv. Punajuju</strain>
    </source>
</reference>
<dbReference type="Proteomes" id="UP001055811">
    <property type="component" value="Linkage Group LG09"/>
</dbReference>
<accession>A0ACB8YVU7</accession>
<dbReference type="EMBL" id="CM042017">
    <property type="protein sequence ID" value="KAI3689356.1"/>
    <property type="molecule type" value="Genomic_DNA"/>
</dbReference>
<protein>
    <submittedName>
        <fullName evidence="1">Uncharacterized protein</fullName>
    </submittedName>
</protein>
<name>A0ACB8YVU7_CICIN</name>
<reference evidence="1 2" key="2">
    <citation type="journal article" date="2022" name="Mol. Ecol. Resour.">
        <title>The genomes of chicory, endive, great burdock and yacon provide insights into Asteraceae paleo-polyploidization history and plant inulin production.</title>
        <authorList>
            <person name="Fan W."/>
            <person name="Wang S."/>
            <person name="Wang H."/>
            <person name="Wang A."/>
            <person name="Jiang F."/>
            <person name="Liu H."/>
            <person name="Zhao H."/>
            <person name="Xu D."/>
            <person name="Zhang Y."/>
        </authorList>
    </citation>
    <scope>NUCLEOTIDE SEQUENCE [LARGE SCALE GENOMIC DNA]</scope>
    <source>
        <strain evidence="2">cv. Punajuju</strain>
        <tissue evidence="1">Leaves</tissue>
    </source>
</reference>
<evidence type="ECO:0000313" key="2">
    <source>
        <dbReference type="Proteomes" id="UP001055811"/>
    </source>
</evidence>
<evidence type="ECO:0000313" key="1">
    <source>
        <dbReference type="EMBL" id="KAI3689356.1"/>
    </source>
</evidence>
<proteinExistence type="predicted"/>
<gene>
    <name evidence="1" type="ORF">L2E82_47311</name>
</gene>
<sequence length="261" mass="29804">MALNFDTNLMKIADEFSEFDLLKPKDRPGSHFRTQETDSVFILSVQLEGYKRTDIKVMKNKDGSIITICGEKPVQDMLMVGGKVIKKDIKIQRFGISFKVPQGVVLDKAKARFNEDVSGLIIRMPKATKGFMGMRIEELKTKESPTESTEFLPVYAVNEELSEQENDDDQDLTRHMKDGGLQDNKNRLREDKEKREEGQVGTNHGDSKEDDSQEPNLPERRFKICTPVIFGSTFFVSLIVLVFHLVKSKKPVEEQKNTDQD</sequence>
<keyword evidence="2" id="KW-1185">Reference proteome</keyword>